<evidence type="ECO:0000256" key="2">
    <source>
        <dbReference type="ARBA" id="ARBA00022525"/>
    </source>
</evidence>
<accession>A0A1L8FPK4</accession>
<evidence type="ECO:0000256" key="1">
    <source>
        <dbReference type="ARBA" id="ARBA00004613"/>
    </source>
</evidence>
<feature type="domain" description="UPAR/Ly6" evidence="3">
    <location>
        <begin position="113"/>
        <end position="188"/>
    </location>
</feature>
<dbReference type="RefSeq" id="XP_018082102.1">
    <property type="nucleotide sequence ID" value="XM_018226613.2"/>
</dbReference>
<dbReference type="OMA" id="TAKCCYR"/>
<proteinExistence type="predicted"/>
<dbReference type="Proteomes" id="UP000186698">
    <property type="component" value="Chromosome 7L"/>
</dbReference>
<dbReference type="GO" id="GO:0005576">
    <property type="term" value="C:extracellular region"/>
    <property type="evidence" value="ECO:0007669"/>
    <property type="project" value="UniProtKB-SubCell"/>
</dbReference>
<evidence type="ECO:0000313" key="5">
    <source>
        <dbReference type="RefSeq" id="XP_018082102.1"/>
    </source>
</evidence>
<keyword evidence="2" id="KW-0964">Secreted</keyword>
<dbReference type="PANTHER" id="PTHR20914:SF25">
    <property type="entry name" value="PHOSPHOLIPASE A2 INHIBITOR AND LY6_PLAUR DOMAIN-CONTAINING PROTEIN"/>
    <property type="match status" value="1"/>
</dbReference>
<dbReference type="Bgee" id="108696904">
    <property type="expression patterns" value="Expressed in zone of skin and 6 other cell types or tissues"/>
</dbReference>
<reference evidence="5" key="1">
    <citation type="submission" date="2025-08" db="UniProtKB">
        <authorList>
            <consortium name="RefSeq"/>
        </authorList>
    </citation>
    <scope>IDENTIFICATION</scope>
    <source>
        <strain evidence="5">J_2021</strain>
        <tissue evidence="5">Erythrocytes</tissue>
    </source>
</reference>
<comment type="subcellular location">
    <subcellularLocation>
        <location evidence="1">Secreted</location>
    </subcellularLocation>
</comment>
<dbReference type="OrthoDB" id="9907178at2759"/>
<dbReference type="PaxDb" id="8355-A0A1L8FPK4"/>
<dbReference type="KEGG" id="xla:108696904"/>
<dbReference type="AlphaFoldDB" id="A0A1L8FPK4"/>
<protein>
    <submittedName>
        <fullName evidence="5">Urokinase plasminogen activator surface receptor</fullName>
    </submittedName>
</protein>
<dbReference type="InterPro" id="IPR050918">
    <property type="entry name" value="CNF-like_PLA2_Inhibitor"/>
</dbReference>
<keyword evidence="4" id="KW-1185">Reference proteome</keyword>
<dbReference type="PANTHER" id="PTHR20914">
    <property type="entry name" value="LY6/PLAUR DOMAIN-CONTAINING PROTEIN 8"/>
    <property type="match status" value="1"/>
</dbReference>
<organism evidence="4 5">
    <name type="scientific">Xenopus laevis</name>
    <name type="common">African clawed frog</name>
    <dbReference type="NCBI Taxonomy" id="8355"/>
    <lineage>
        <taxon>Eukaryota</taxon>
        <taxon>Metazoa</taxon>
        <taxon>Chordata</taxon>
        <taxon>Craniata</taxon>
        <taxon>Vertebrata</taxon>
        <taxon>Euteleostomi</taxon>
        <taxon>Amphibia</taxon>
        <taxon>Batrachia</taxon>
        <taxon>Anura</taxon>
        <taxon>Pipoidea</taxon>
        <taxon>Pipidae</taxon>
        <taxon>Xenopodinae</taxon>
        <taxon>Xenopus</taxon>
        <taxon>Xenopus</taxon>
    </lineage>
</organism>
<dbReference type="InterPro" id="IPR016054">
    <property type="entry name" value="LY6_UPA_recep-like"/>
</dbReference>
<dbReference type="GeneID" id="108696904"/>
<gene>
    <name evidence="5" type="primary">LOC108696904</name>
</gene>
<evidence type="ECO:0000259" key="3">
    <source>
        <dbReference type="Pfam" id="PF00021"/>
    </source>
</evidence>
<feature type="domain" description="UPAR/Ly6" evidence="3">
    <location>
        <begin position="20"/>
        <end position="99"/>
    </location>
</feature>
<dbReference type="SUPFAM" id="SSF57302">
    <property type="entry name" value="Snake toxin-like"/>
    <property type="match status" value="2"/>
</dbReference>
<name>A0A1L8FPK4_XENLA</name>
<evidence type="ECO:0000313" key="4">
    <source>
        <dbReference type="Proteomes" id="UP000186698"/>
    </source>
</evidence>
<dbReference type="CDD" id="cd23572">
    <property type="entry name" value="TFP_LU_ECD_PINLYP_rpt2"/>
    <property type="match status" value="1"/>
</dbReference>
<dbReference type="Gene3D" id="2.10.60.10">
    <property type="entry name" value="CD59"/>
    <property type="match status" value="1"/>
</dbReference>
<keyword evidence="5" id="KW-0675">Receptor</keyword>
<dbReference type="Pfam" id="PF00021">
    <property type="entry name" value="UPAR_LY6"/>
    <property type="match status" value="2"/>
</dbReference>
<sequence length="191" mass="20575">MRSAVGFLCLLSALVSTGYSLSCIECSAYNSASCSGPSVPCASGLCASSFIQESSPVGSIMQIKRFCAAKAQCGETGSATYGYVRRHMINSCCDTDDCTPEVPKFVRDYKPNGFRCTSCFPPNSEECDPAKRIGCSGGEDKCFIHLFQHNGIDTEFAFRIGGCATESMCQPDKFSEYSYEEVSTTCTQATQ</sequence>
<dbReference type="InterPro" id="IPR045860">
    <property type="entry name" value="Snake_toxin-like_sf"/>
</dbReference>